<comment type="similarity">
    <text evidence="1">Belongs to the 'GDSL' lipolytic enzyme family.</text>
</comment>
<dbReference type="InterPro" id="IPR001087">
    <property type="entry name" value="GDSL"/>
</dbReference>
<dbReference type="CDD" id="cd01837">
    <property type="entry name" value="SGNH_plant_lipase_like"/>
    <property type="match status" value="1"/>
</dbReference>
<proteinExistence type="inferred from homology"/>
<dbReference type="Gene3D" id="3.40.50.1110">
    <property type="entry name" value="SGNH hydrolase"/>
    <property type="match status" value="1"/>
</dbReference>
<dbReference type="AlphaFoldDB" id="A0AAD1YTX9"/>
<protein>
    <recommendedName>
        <fullName evidence="5">GDSL esterase/lipase EXL3</fullName>
    </recommendedName>
</protein>
<accession>A0AAD1YTX9</accession>
<keyword evidence="2" id="KW-0732">Signal</keyword>
<dbReference type="GO" id="GO:0016788">
    <property type="term" value="F:hydrolase activity, acting on ester bonds"/>
    <property type="evidence" value="ECO:0007669"/>
    <property type="project" value="InterPro"/>
</dbReference>
<organism evidence="3 4">
    <name type="scientific">Fraxinus pennsylvanica</name>
    <dbReference type="NCBI Taxonomy" id="56036"/>
    <lineage>
        <taxon>Eukaryota</taxon>
        <taxon>Viridiplantae</taxon>
        <taxon>Streptophyta</taxon>
        <taxon>Embryophyta</taxon>
        <taxon>Tracheophyta</taxon>
        <taxon>Spermatophyta</taxon>
        <taxon>Magnoliopsida</taxon>
        <taxon>eudicotyledons</taxon>
        <taxon>Gunneridae</taxon>
        <taxon>Pentapetalae</taxon>
        <taxon>asterids</taxon>
        <taxon>lamiids</taxon>
        <taxon>Lamiales</taxon>
        <taxon>Oleaceae</taxon>
        <taxon>Oleeae</taxon>
        <taxon>Fraxinus</taxon>
    </lineage>
</organism>
<evidence type="ECO:0000313" key="4">
    <source>
        <dbReference type="Proteomes" id="UP000834106"/>
    </source>
</evidence>
<evidence type="ECO:0000256" key="2">
    <source>
        <dbReference type="SAM" id="SignalP"/>
    </source>
</evidence>
<evidence type="ECO:0008006" key="5">
    <source>
        <dbReference type="Google" id="ProtNLM"/>
    </source>
</evidence>
<dbReference type="InterPro" id="IPR036514">
    <property type="entry name" value="SGNH_hydro_sf"/>
</dbReference>
<feature type="chain" id="PRO_5042291240" description="GDSL esterase/lipase EXL3" evidence="2">
    <location>
        <begin position="29"/>
        <end position="360"/>
    </location>
</feature>
<dbReference type="PANTHER" id="PTHR45642">
    <property type="entry name" value="GDSL ESTERASE/LIPASE EXL3"/>
    <property type="match status" value="1"/>
</dbReference>
<dbReference type="FunFam" id="3.40.50.1110:FF:000003">
    <property type="entry name" value="GDSL esterase/lipase APG"/>
    <property type="match status" value="1"/>
</dbReference>
<dbReference type="EMBL" id="OU503037">
    <property type="protein sequence ID" value="CAI9755820.1"/>
    <property type="molecule type" value="Genomic_DNA"/>
</dbReference>
<reference evidence="3" key="1">
    <citation type="submission" date="2023-05" db="EMBL/GenBank/DDBJ databases">
        <authorList>
            <person name="Huff M."/>
        </authorList>
    </citation>
    <scope>NUCLEOTIDE SEQUENCE</scope>
</reference>
<dbReference type="Proteomes" id="UP000834106">
    <property type="component" value="Chromosome 2"/>
</dbReference>
<dbReference type="InterPro" id="IPR035669">
    <property type="entry name" value="SGNH_plant_lipase-like"/>
</dbReference>
<keyword evidence="4" id="KW-1185">Reference proteome</keyword>
<dbReference type="Pfam" id="PF00657">
    <property type="entry name" value="Lipase_GDSL"/>
    <property type="match status" value="1"/>
</dbReference>
<name>A0AAD1YTX9_9LAMI</name>
<dbReference type="InterPro" id="IPR050592">
    <property type="entry name" value="GDSL_lipolytic_enzyme"/>
</dbReference>
<dbReference type="GO" id="GO:0005576">
    <property type="term" value="C:extracellular region"/>
    <property type="evidence" value="ECO:0007669"/>
    <property type="project" value="TreeGrafter"/>
</dbReference>
<evidence type="ECO:0000313" key="3">
    <source>
        <dbReference type="EMBL" id="CAI9755820.1"/>
    </source>
</evidence>
<dbReference type="PANTHER" id="PTHR45642:SF95">
    <property type="entry name" value="GDSL-LIKE LIPASE_ACYLHYDROLASE FAMILY PROTEIN, EXPRESSED"/>
    <property type="match status" value="1"/>
</dbReference>
<dbReference type="SUPFAM" id="SSF52266">
    <property type="entry name" value="SGNH hydrolase"/>
    <property type="match status" value="1"/>
</dbReference>
<feature type="signal peptide" evidence="2">
    <location>
        <begin position="1"/>
        <end position="28"/>
    </location>
</feature>
<sequence length="360" mass="39713">MASSHFLATYNSKVIFCVFVLLWSACEGLIKLPKNVTVPAVFAFGDSIVDQGNNNDMPTVARANFMPYGKDFEGGVSTGRFGNGKTPPDMLAEELGITELIPAYLDPNLKLEDLKKGVSFASGGCGYDPETAKLVSAISLSDQVKLFKEYIGKLKAAVGEAETHYILTNSFYMVVAGSDDLINTYFPLGLQLVYNLNSYSDLMVSSASSFIQEIYKLGARRIAVFSLPPVGCVPSQRTLAGGGYRMCVEKYNRAAQLVNSKLSSECKSLAKKLPKSRVVYIDIYEPLLDLIQRPQNYGFEVADRGCCGTGLIEVIILCNKFSETCPDDTKYVFWDSYHPSEKAYKVLLNQVIQKYVNSFF</sequence>
<evidence type="ECO:0000256" key="1">
    <source>
        <dbReference type="ARBA" id="ARBA00008668"/>
    </source>
</evidence>
<gene>
    <name evidence="3" type="ORF">FPE_LOCUS3251</name>
</gene>